<dbReference type="InterPro" id="IPR017900">
    <property type="entry name" value="4Fe4S_Fe_S_CS"/>
</dbReference>
<evidence type="ECO:0000256" key="2">
    <source>
        <dbReference type="ARBA" id="ARBA00022485"/>
    </source>
</evidence>
<dbReference type="KEGG" id="tcm:HL41_01890"/>
<protein>
    <submittedName>
        <fullName evidence="9">(Fe-S)-binding protein</fullName>
    </submittedName>
</protein>
<dbReference type="RefSeq" id="WP_000262566.1">
    <property type="nucleotide sequence ID" value="NZ_CP008796.1"/>
</dbReference>
<feature type="domain" description="4Fe-4S ferredoxin-type" evidence="8">
    <location>
        <begin position="108"/>
        <end position="137"/>
    </location>
</feature>
<dbReference type="PROSITE" id="PS00198">
    <property type="entry name" value="4FE4S_FER_1"/>
    <property type="match status" value="1"/>
</dbReference>
<dbReference type="Gene3D" id="3.30.70.20">
    <property type="match status" value="1"/>
</dbReference>
<dbReference type="GO" id="GO:0051539">
    <property type="term" value="F:4 iron, 4 sulfur cluster binding"/>
    <property type="evidence" value="ECO:0007669"/>
    <property type="project" value="UniProtKB-KW"/>
</dbReference>
<evidence type="ECO:0000256" key="7">
    <source>
        <dbReference type="ARBA" id="ARBA00023014"/>
    </source>
</evidence>
<dbReference type="GO" id="GO:0046872">
    <property type="term" value="F:metal ion binding"/>
    <property type="evidence" value="ECO:0007669"/>
    <property type="project" value="UniProtKB-KW"/>
</dbReference>
<dbReference type="InterPro" id="IPR045865">
    <property type="entry name" value="ACT-like_dom_sf"/>
</dbReference>
<dbReference type="PANTHER" id="PTHR43687:SF6">
    <property type="entry name" value="L-ASPARTATE SEMIALDEHYDE SULFURTRANSFERASE IRON-SULFUR SUBUNIT"/>
    <property type="match status" value="1"/>
</dbReference>
<evidence type="ECO:0000256" key="4">
    <source>
        <dbReference type="ARBA" id="ARBA00022737"/>
    </source>
</evidence>
<dbReference type="Pfam" id="PF13237">
    <property type="entry name" value="Fer4_10"/>
    <property type="match status" value="1"/>
</dbReference>
<evidence type="ECO:0000256" key="5">
    <source>
        <dbReference type="ARBA" id="ARBA00022982"/>
    </source>
</evidence>
<evidence type="ECO:0000259" key="8">
    <source>
        <dbReference type="PROSITE" id="PS51379"/>
    </source>
</evidence>
<dbReference type="SMART" id="SM00930">
    <property type="entry name" value="NIL"/>
    <property type="match status" value="1"/>
</dbReference>
<name>A0A075WYH0_9BACT</name>
<dbReference type="Pfam" id="PF09383">
    <property type="entry name" value="NIL"/>
    <property type="match status" value="1"/>
</dbReference>
<keyword evidence="4" id="KW-0677">Repeat</keyword>
<dbReference type="HOGENOM" id="CLU_152999_0_0_0"/>
<keyword evidence="10" id="KW-1185">Reference proteome</keyword>
<dbReference type="InterPro" id="IPR018449">
    <property type="entry name" value="NIL_domain"/>
</dbReference>
<dbReference type="PaxDb" id="289377-HL41_01890"/>
<keyword evidence="3" id="KW-0479">Metal-binding</keyword>
<evidence type="ECO:0000313" key="9">
    <source>
        <dbReference type="EMBL" id="AIH03662.1"/>
    </source>
</evidence>
<dbReference type="AlphaFoldDB" id="A0A075WYH0"/>
<dbReference type="OrthoDB" id="9808559at2"/>
<accession>A0A075WYH0</accession>
<dbReference type="SUPFAM" id="SSF54862">
    <property type="entry name" value="4Fe-4S ferredoxins"/>
    <property type="match status" value="1"/>
</dbReference>
<evidence type="ECO:0000256" key="6">
    <source>
        <dbReference type="ARBA" id="ARBA00023004"/>
    </source>
</evidence>
<evidence type="ECO:0000313" key="10">
    <source>
        <dbReference type="Proteomes" id="UP000028481"/>
    </source>
</evidence>
<keyword evidence="5" id="KW-0249">Electron transport</keyword>
<dbReference type="EMBL" id="CP008796">
    <property type="protein sequence ID" value="AIH03662.1"/>
    <property type="molecule type" value="Genomic_DNA"/>
</dbReference>
<evidence type="ECO:0000256" key="1">
    <source>
        <dbReference type="ARBA" id="ARBA00022448"/>
    </source>
</evidence>
<keyword evidence="7" id="KW-0411">Iron-sulfur</keyword>
<dbReference type="PROSITE" id="PS51379">
    <property type="entry name" value="4FE4S_FER_2"/>
    <property type="match status" value="2"/>
</dbReference>
<proteinExistence type="predicted"/>
<sequence length="144" mass="16405">MVYKKGLYLKFNPEIVDQPIVYRLVKDYDLVFNILRAVITPGKEGIMILELEGTPEKLREGLNYLREVGVEVKSLEQQIIKNEEKCIHCGNCTAACPTGALYVEKDTFYIRFNPEKCTACEFCVAVCITKAMEVHVESEVESFT</sequence>
<dbReference type="Gene3D" id="3.30.70.260">
    <property type="match status" value="1"/>
</dbReference>
<reference evidence="9 10" key="1">
    <citation type="journal article" date="2015" name="Genome Announc.">
        <title>Genome Sequence of a Sulfate-Reducing Thermophilic Bacterium, Thermodesulfobacterium commune DSM 2178T (Phylum Thermodesulfobacteria).</title>
        <authorList>
            <person name="Bhatnagar S."/>
            <person name="Badger J.H."/>
            <person name="Madupu R."/>
            <person name="Khouri H.M."/>
            <person name="O'Connor E.M."/>
            <person name="Robb F.T."/>
            <person name="Ward N.L."/>
            <person name="Eisen J.A."/>
        </authorList>
    </citation>
    <scope>NUCLEOTIDE SEQUENCE [LARGE SCALE GENOMIC DNA]</scope>
    <source>
        <strain evidence="9 10">DSM 2178</strain>
    </source>
</reference>
<dbReference type="Proteomes" id="UP000028481">
    <property type="component" value="Chromosome"/>
</dbReference>
<keyword evidence="2" id="KW-0004">4Fe-4S</keyword>
<dbReference type="STRING" id="289377.HL41_01890"/>
<dbReference type="eggNOG" id="COG1145">
    <property type="taxonomic scope" value="Bacteria"/>
</dbReference>
<dbReference type="InterPro" id="IPR017896">
    <property type="entry name" value="4Fe4S_Fe-S-bd"/>
</dbReference>
<feature type="domain" description="4Fe-4S ferredoxin-type" evidence="8">
    <location>
        <begin position="77"/>
        <end position="106"/>
    </location>
</feature>
<evidence type="ECO:0000256" key="3">
    <source>
        <dbReference type="ARBA" id="ARBA00022723"/>
    </source>
</evidence>
<gene>
    <name evidence="9" type="ORF">HL41_01890</name>
</gene>
<dbReference type="InterPro" id="IPR050572">
    <property type="entry name" value="Fe-S_Ferredoxin"/>
</dbReference>
<dbReference type="SUPFAM" id="SSF55021">
    <property type="entry name" value="ACT-like"/>
    <property type="match status" value="1"/>
</dbReference>
<dbReference type="PANTHER" id="PTHR43687">
    <property type="entry name" value="ADENYLYLSULFATE REDUCTASE, BETA SUBUNIT"/>
    <property type="match status" value="1"/>
</dbReference>
<keyword evidence="6" id="KW-0408">Iron</keyword>
<organism evidence="9 10">
    <name type="scientific">Thermodesulfobacterium commune DSM 2178</name>
    <dbReference type="NCBI Taxonomy" id="289377"/>
    <lineage>
        <taxon>Bacteria</taxon>
        <taxon>Pseudomonadati</taxon>
        <taxon>Thermodesulfobacteriota</taxon>
        <taxon>Thermodesulfobacteria</taxon>
        <taxon>Thermodesulfobacteriales</taxon>
        <taxon>Thermodesulfobacteriaceae</taxon>
        <taxon>Thermodesulfobacterium</taxon>
    </lineage>
</organism>
<keyword evidence="1" id="KW-0813">Transport</keyword>